<evidence type="ECO:0000313" key="8">
    <source>
        <dbReference type="Proteomes" id="UP000610558"/>
    </source>
</evidence>
<evidence type="ECO:0000313" key="7">
    <source>
        <dbReference type="EMBL" id="MBD2859287.1"/>
    </source>
</evidence>
<feature type="transmembrane region" description="Helical" evidence="6">
    <location>
        <begin position="348"/>
        <end position="370"/>
    </location>
</feature>
<gene>
    <name evidence="7" type="ORF">IB286_09730</name>
</gene>
<dbReference type="PROSITE" id="PS50267">
    <property type="entry name" value="NA_NEUROTRAN_SYMP_3"/>
    <property type="match status" value="1"/>
</dbReference>
<name>A0A927C3R8_9GAMM</name>
<feature type="transmembrane region" description="Helical" evidence="6">
    <location>
        <begin position="231"/>
        <end position="251"/>
    </location>
</feature>
<evidence type="ECO:0000256" key="2">
    <source>
        <dbReference type="ARBA" id="ARBA00022448"/>
    </source>
</evidence>
<feature type="transmembrane region" description="Helical" evidence="6">
    <location>
        <begin position="307"/>
        <end position="336"/>
    </location>
</feature>
<protein>
    <recommendedName>
        <fullName evidence="9">Sodium-dependent transporter</fullName>
    </recommendedName>
</protein>
<feature type="transmembrane region" description="Helical" evidence="6">
    <location>
        <begin position="44"/>
        <end position="64"/>
    </location>
</feature>
<comment type="subcellular location">
    <subcellularLocation>
        <location evidence="1">Membrane</location>
        <topology evidence="1">Multi-pass membrane protein</topology>
    </subcellularLocation>
</comment>
<proteinExistence type="predicted"/>
<accession>A0A927C3R8</accession>
<organism evidence="7 8">
    <name type="scientific">Spongiibacter pelagi</name>
    <dbReference type="NCBI Taxonomy" id="2760804"/>
    <lineage>
        <taxon>Bacteria</taxon>
        <taxon>Pseudomonadati</taxon>
        <taxon>Pseudomonadota</taxon>
        <taxon>Gammaproteobacteria</taxon>
        <taxon>Cellvibrionales</taxon>
        <taxon>Spongiibacteraceae</taxon>
        <taxon>Spongiibacter</taxon>
    </lineage>
</organism>
<keyword evidence="3 6" id="KW-0812">Transmembrane</keyword>
<feature type="transmembrane region" description="Helical" evidence="6">
    <location>
        <begin position="390"/>
        <end position="411"/>
    </location>
</feature>
<dbReference type="GO" id="GO:0016020">
    <property type="term" value="C:membrane"/>
    <property type="evidence" value="ECO:0007669"/>
    <property type="project" value="UniProtKB-SubCell"/>
</dbReference>
<evidence type="ECO:0000256" key="5">
    <source>
        <dbReference type="ARBA" id="ARBA00023136"/>
    </source>
</evidence>
<reference evidence="7" key="1">
    <citation type="submission" date="2020-09" db="EMBL/GenBank/DDBJ databases">
        <authorList>
            <person name="Yoon J.-W."/>
        </authorList>
    </citation>
    <scope>NUCLEOTIDE SEQUENCE</scope>
    <source>
        <strain evidence="7">KMU-158</strain>
    </source>
</reference>
<feature type="transmembrane region" description="Helical" evidence="6">
    <location>
        <begin position="442"/>
        <end position="459"/>
    </location>
</feature>
<evidence type="ECO:0000256" key="4">
    <source>
        <dbReference type="ARBA" id="ARBA00022989"/>
    </source>
</evidence>
<dbReference type="PANTHER" id="PTHR42948:SF1">
    <property type="entry name" value="TRANSPORTER"/>
    <property type="match status" value="1"/>
</dbReference>
<dbReference type="Pfam" id="PF00209">
    <property type="entry name" value="SNF"/>
    <property type="match status" value="1"/>
</dbReference>
<sequence length="460" mass="50204">MPIKKRRVQGIWSSRWTFFAAAVALTAGLGDFWATPLYISQQGGALYLLCYLFFLAVVMMPLAVAELRIAVKARANPIHAFDHFITYASSSRYWRLVPVIAVVAVVLLVARMCVVGGWLLAYIPQMLAPEMLAASVDSVAGVFTSLLADSGQMVKNSLIFLVVVALFASMEVGKGLAMLLRVLLPLMMIMLVLLVYYAYELGDARVAHTALLEFRPDQFSWSQGFSALQQAFFTLCAGSFALMAFGAYFPVGRSVDRQIAMVASLDVLIMLMAGILILALVADQHILPGTGPALLFISLPYTFGNLIFGDLVGVAFFVLLSIFMLTSAVALLEPLVAHGVERWAAPRWLIAPAVAVFVGGLSVLSIDSLLVNPSAENAPQGFLGHSLWEWLDILAGAILLPLAAFLFSLFAGWRIPRVVYGSPDGVFAKMAFWLWYQLLRYIAPPVLFLVLVVGCYARFS</sequence>
<dbReference type="InterPro" id="IPR000175">
    <property type="entry name" value="Na/ntran_symport"/>
</dbReference>
<evidence type="ECO:0000256" key="6">
    <source>
        <dbReference type="SAM" id="Phobius"/>
    </source>
</evidence>
<dbReference type="AlphaFoldDB" id="A0A927C3R8"/>
<feature type="transmembrane region" description="Helical" evidence="6">
    <location>
        <begin position="182"/>
        <end position="199"/>
    </location>
</feature>
<evidence type="ECO:0000256" key="3">
    <source>
        <dbReference type="ARBA" id="ARBA00022692"/>
    </source>
</evidence>
<dbReference type="RefSeq" id="WP_190764998.1">
    <property type="nucleotide sequence ID" value="NZ_JACXLD010000005.1"/>
</dbReference>
<keyword evidence="8" id="KW-1185">Reference proteome</keyword>
<dbReference type="InterPro" id="IPR037272">
    <property type="entry name" value="SNS_sf"/>
</dbReference>
<feature type="transmembrane region" description="Helical" evidence="6">
    <location>
        <begin position="96"/>
        <end position="123"/>
    </location>
</feature>
<dbReference type="SUPFAM" id="SSF161070">
    <property type="entry name" value="SNF-like"/>
    <property type="match status" value="1"/>
</dbReference>
<evidence type="ECO:0000256" key="1">
    <source>
        <dbReference type="ARBA" id="ARBA00004141"/>
    </source>
</evidence>
<keyword evidence="4 6" id="KW-1133">Transmembrane helix</keyword>
<keyword evidence="2" id="KW-0813">Transport</keyword>
<dbReference type="PANTHER" id="PTHR42948">
    <property type="entry name" value="TRANSPORTER"/>
    <property type="match status" value="1"/>
</dbReference>
<feature type="transmembrane region" description="Helical" evidence="6">
    <location>
        <begin position="263"/>
        <end position="287"/>
    </location>
</feature>
<evidence type="ECO:0008006" key="9">
    <source>
        <dbReference type="Google" id="ProtNLM"/>
    </source>
</evidence>
<dbReference type="Proteomes" id="UP000610558">
    <property type="component" value="Unassembled WGS sequence"/>
</dbReference>
<dbReference type="EMBL" id="JACXLD010000005">
    <property type="protein sequence ID" value="MBD2859287.1"/>
    <property type="molecule type" value="Genomic_DNA"/>
</dbReference>
<keyword evidence="5 6" id="KW-0472">Membrane</keyword>
<feature type="transmembrane region" description="Helical" evidence="6">
    <location>
        <begin position="153"/>
        <end position="170"/>
    </location>
</feature>
<comment type="caution">
    <text evidence="7">The sequence shown here is derived from an EMBL/GenBank/DDBJ whole genome shotgun (WGS) entry which is preliminary data.</text>
</comment>